<sequence>RNVALQLEYPAKHNTLIERFVKTYSSKMSSSTYEPYVPENGIRMIAEWERHDRVFMGWPTSAVTWLEDANQGIYEDILQDVAEMANSIVEFEPVVMFADPGQIRSAEKMLDPRITIIPMEFDDLWARDMLPVFVEKVDKDGNKTLAGIDFNFNGYGNKTEHDKSQFASAKLLEMFKIERIPAYITNNHSKEEIEEELRRVLGIRKFIWLEGVAGKDYTDGHVDCLFGDEESDLEAVRVVSSAFPGRKVISTGLSALACLGGGVHCFTKEQPLYHRN</sequence>
<dbReference type="AlphaFoldDB" id="A0A9Q0S4M8"/>
<dbReference type="OrthoDB" id="544103at2759"/>
<name>A0A9Q0S4M8_9DIPT</name>
<proteinExistence type="predicted"/>
<dbReference type="PANTHER" id="PTHR31377">
    <property type="entry name" value="AGMATINE DEIMINASE-RELATED"/>
    <property type="match status" value="1"/>
</dbReference>
<dbReference type="EMBL" id="WJQU01000001">
    <property type="protein sequence ID" value="KAJ6645277.1"/>
    <property type="molecule type" value="Genomic_DNA"/>
</dbReference>
<dbReference type="PANTHER" id="PTHR31377:SF0">
    <property type="entry name" value="AGMATINE DEIMINASE-RELATED"/>
    <property type="match status" value="1"/>
</dbReference>
<accession>A0A9Q0S4M8</accession>
<dbReference type="Proteomes" id="UP001151699">
    <property type="component" value="Chromosome A"/>
</dbReference>
<protein>
    <submittedName>
        <fullName evidence="2">Agmatine deiminase</fullName>
    </submittedName>
</protein>
<evidence type="ECO:0000313" key="2">
    <source>
        <dbReference type="EMBL" id="KAJ6645277.1"/>
    </source>
</evidence>
<keyword evidence="1" id="KW-0378">Hydrolase</keyword>
<dbReference type="Pfam" id="PF04371">
    <property type="entry name" value="PAD_porph"/>
    <property type="match status" value="2"/>
</dbReference>
<gene>
    <name evidence="2" type="primary">AIH_1</name>
    <name evidence="2" type="ORF">Bhyg_00481</name>
</gene>
<keyword evidence="3" id="KW-1185">Reference proteome</keyword>
<dbReference type="SUPFAM" id="SSF55909">
    <property type="entry name" value="Pentein"/>
    <property type="match status" value="1"/>
</dbReference>
<evidence type="ECO:0000313" key="3">
    <source>
        <dbReference type="Proteomes" id="UP001151699"/>
    </source>
</evidence>
<reference evidence="2" key="1">
    <citation type="submission" date="2022-07" db="EMBL/GenBank/DDBJ databases">
        <authorList>
            <person name="Trinca V."/>
            <person name="Uliana J.V.C."/>
            <person name="Torres T.T."/>
            <person name="Ward R.J."/>
            <person name="Monesi N."/>
        </authorList>
    </citation>
    <scope>NUCLEOTIDE SEQUENCE</scope>
    <source>
        <strain evidence="2">HSMRA1968</strain>
        <tissue evidence="2">Whole embryos</tissue>
    </source>
</reference>
<organism evidence="2 3">
    <name type="scientific">Pseudolycoriella hygida</name>
    <dbReference type="NCBI Taxonomy" id="35572"/>
    <lineage>
        <taxon>Eukaryota</taxon>
        <taxon>Metazoa</taxon>
        <taxon>Ecdysozoa</taxon>
        <taxon>Arthropoda</taxon>
        <taxon>Hexapoda</taxon>
        <taxon>Insecta</taxon>
        <taxon>Pterygota</taxon>
        <taxon>Neoptera</taxon>
        <taxon>Endopterygota</taxon>
        <taxon>Diptera</taxon>
        <taxon>Nematocera</taxon>
        <taxon>Sciaroidea</taxon>
        <taxon>Sciaridae</taxon>
        <taxon>Pseudolycoriella</taxon>
    </lineage>
</organism>
<comment type="caution">
    <text evidence="2">The sequence shown here is derived from an EMBL/GenBank/DDBJ whole genome shotgun (WGS) entry which is preliminary data.</text>
</comment>
<feature type="non-terminal residue" evidence="2">
    <location>
        <position position="1"/>
    </location>
</feature>
<dbReference type="GO" id="GO:0047632">
    <property type="term" value="F:agmatine deiminase activity"/>
    <property type="evidence" value="ECO:0007669"/>
    <property type="project" value="TreeGrafter"/>
</dbReference>
<dbReference type="InterPro" id="IPR007466">
    <property type="entry name" value="Peptidyl-Arg-deiminase_porph"/>
</dbReference>
<dbReference type="GO" id="GO:0009446">
    <property type="term" value="P:putrescine biosynthetic process"/>
    <property type="evidence" value="ECO:0007669"/>
    <property type="project" value="InterPro"/>
</dbReference>
<evidence type="ECO:0000256" key="1">
    <source>
        <dbReference type="ARBA" id="ARBA00022801"/>
    </source>
</evidence>
<dbReference type="Gene3D" id="3.75.10.10">
    <property type="entry name" value="L-arginine/glycine Amidinotransferase, Chain A"/>
    <property type="match status" value="3"/>
</dbReference>
<dbReference type="GO" id="GO:0004668">
    <property type="term" value="F:protein-arginine deiminase activity"/>
    <property type="evidence" value="ECO:0007669"/>
    <property type="project" value="InterPro"/>
</dbReference>